<keyword evidence="2" id="KW-0547">Nucleotide-binding</keyword>
<evidence type="ECO:0000259" key="7">
    <source>
        <dbReference type="PROSITE" id="PS51733"/>
    </source>
</evidence>
<evidence type="ECO:0000313" key="9">
    <source>
        <dbReference type="Proteomes" id="UP000002745"/>
    </source>
</evidence>
<keyword evidence="1 8" id="KW-0436">Ligase</keyword>
<evidence type="ECO:0000256" key="5">
    <source>
        <dbReference type="ARBA" id="ARBA00024227"/>
    </source>
</evidence>
<dbReference type="InterPro" id="IPR004408">
    <property type="entry name" value="Biotin_CoA_COase_ligase"/>
</dbReference>
<keyword evidence="4" id="KW-0092">Biotin</keyword>
<sequence>MTKLIESALAHAWPVQWYDELDSTNAEAKRRASTGEFGPCWIAARKQINGKGRLGRPWQAPEGNLSATALFPFDGSFDQISKLSFLAGLAIYDAALLEGVPASKLQLKWPNDVRCERHKFSGVLIETGQVSKDLSWVALGVGVNILRAPEIDQPTVCLKDLSANAIVNADNFLDSLKVTFGNRLHSLIKFGFEPIRQDWLANAEGYNHSISVKDSQSTMTGIMRGINETGALMLEMGDGTIKLVTTGDVNLVG</sequence>
<dbReference type="SUPFAM" id="SSF55681">
    <property type="entry name" value="Class II aaRS and biotin synthetases"/>
    <property type="match status" value="1"/>
</dbReference>
<dbReference type="EMBL" id="CP001678">
    <property type="protein sequence ID" value="ACT59414.1"/>
    <property type="molecule type" value="Genomic_DNA"/>
</dbReference>
<dbReference type="PROSITE" id="PS51733">
    <property type="entry name" value="BPL_LPL_CATALYTIC"/>
    <property type="match status" value="1"/>
</dbReference>
<dbReference type="OrthoDB" id="9807064at2"/>
<dbReference type="InterPro" id="IPR045864">
    <property type="entry name" value="aa-tRNA-synth_II/BPL/LPL"/>
</dbReference>
<comment type="catalytic activity">
    <reaction evidence="6">
        <text>biotin + L-lysyl-[protein] + ATP = N(6)-biotinyl-L-lysyl-[protein] + AMP + diphosphate + H(+)</text>
        <dbReference type="Rhea" id="RHEA:11756"/>
        <dbReference type="Rhea" id="RHEA-COMP:9752"/>
        <dbReference type="Rhea" id="RHEA-COMP:10505"/>
        <dbReference type="ChEBI" id="CHEBI:15378"/>
        <dbReference type="ChEBI" id="CHEBI:29969"/>
        <dbReference type="ChEBI" id="CHEBI:30616"/>
        <dbReference type="ChEBI" id="CHEBI:33019"/>
        <dbReference type="ChEBI" id="CHEBI:57586"/>
        <dbReference type="ChEBI" id="CHEBI:83144"/>
        <dbReference type="ChEBI" id="CHEBI:456215"/>
        <dbReference type="EC" id="6.3.4.15"/>
    </reaction>
</comment>
<dbReference type="STRING" id="582402.Hbal_1726"/>
<reference evidence="9" key="1">
    <citation type="journal article" date="2011" name="J. Bacteriol.">
        <title>Genome sequences of eight morphologically diverse alphaproteobacteria.</title>
        <authorList>
            <consortium name="US DOE Joint Genome Institute"/>
            <person name="Brown P.J."/>
            <person name="Kysela D.T."/>
            <person name="Buechlein A."/>
            <person name="Hemmerich C."/>
            <person name="Brun Y.V."/>
        </authorList>
    </citation>
    <scope>NUCLEOTIDE SEQUENCE [LARGE SCALE GENOMIC DNA]</scope>
    <source>
        <strain evidence="9">ATCC 49814 / DSM 5838 / IFAM 1418</strain>
    </source>
</reference>
<evidence type="ECO:0000256" key="6">
    <source>
        <dbReference type="ARBA" id="ARBA00047846"/>
    </source>
</evidence>
<organism evidence="8 9">
    <name type="scientific">Hirschia baltica (strain ATCC 49814 / DSM 5838 / IFAM 1418)</name>
    <dbReference type="NCBI Taxonomy" id="582402"/>
    <lineage>
        <taxon>Bacteria</taxon>
        <taxon>Pseudomonadati</taxon>
        <taxon>Pseudomonadota</taxon>
        <taxon>Alphaproteobacteria</taxon>
        <taxon>Hyphomonadales</taxon>
        <taxon>Hyphomonadaceae</taxon>
        <taxon>Hirschia</taxon>
    </lineage>
</organism>
<dbReference type="RefSeq" id="WP_015827564.1">
    <property type="nucleotide sequence ID" value="NC_012982.1"/>
</dbReference>
<feature type="domain" description="BPL/LPL catalytic" evidence="7">
    <location>
        <begin position="10"/>
        <end position="188"/>
    </location>
</feature>
<dbReference type="GO" id="GO:0005524">
    <property type="term" value="F:ATP binding"/>
    <property type="evidence" value="ECO:0007669"/>
    <property type="project" value="UniProtKB-KW"/>
</dbReference>
<dbReference type="GO" id="GO:0005737">
    <property type="term" value="C:cytoplasm"/>
    <property type="evidence" value="ECO:0007669"/>
    <property type="project" value="TreeGrafter"/>
</dbReference>
<dbReference type="PANTHER" id="PTHR12835">
    <property type="entry name" value="BIOTIN PROTEIN LIGASE"/>
    <property type="match status" value="1"/>
</dbReference>
<dbReference type="NCBIfam" id="TIGR00121">
    <property type="entry name" value="birA_ligase"/>
    <property type="match status" value="1"/>
</dbReference>
<protein>
    <recommendedName>
        <fullName evidence="5">biotin--[biotin carboxyl-carrier protein] ligase</fullName>
        <ecNumber evidence="5">6.3.4.15</ecNumber>
    </recommendedName>
</protein>
<dbReference type="Gene3D" id="3.30.930.10">
    <property type="entry name" value="Bira Bifunctional Protein, Domain 2"/>
    <property type="match status" value="1"/>
</dbReference>
<dbReference type="Gene3D" id="2.30.30.100">
    <property type="match status" value="1"/>
</dbReference>
<keyword evidence="3" id="KW-0067">ATP-binding</keyword>
<dbReference type="InterPro" id="IPR008988">
    <property type="entry name" value="Transcriptional_repressor_C"/>
</dbReference>
<dbReference type="SUPFAM" id="SSF50037">
    <property type="entry name" value="C-terminal domain of transcriptional repressors"/>
    <property type="match status" value="1"/>
</dbReference>
<evidence type="ECO:0000313" key="8">
    <source>
        <dbReference type="EMBL" id="ACT59414.1"/>
    </source>
</evidence>
<evidence type="ECO:0000256" key="2">
    <source>
        <dbReference type="ARBA" id="ARBA00022741"/>
    </source>
</evidence>
<dbReference type="HOGENOM" id="CLU_051096_3_0_5"/>
<evidence type="ECO:0000256" key="1">
    <source>
        <dbReference type="ARBA" id="ARBA00022598"/>
    </source>
</evidence>
<dbReference type="Pfam" id="PF03099">
    <property type="entry name" value="BPL_LplA_LipB"/>
    <property type="match status" value="1"/>
</dbReference>
<dbReference type="Pfam" id="PF02237">
    <property type="entry name" value="BPL_C"/>
    <property type="match status" value="1"/>
</dbReference>
<proteinExistence type="predicted"/>
<evidence type="ECO:0000256" key="3">
    <source>
        <dbReference type="ARBA" id="ARBA00022840"/>
    </source>
</evidence>
<dbReference type="InterPro" id="IPR003142">
    <property type="entry name" value="BPL_C"/>
</dbReference>
<dbReference type="EC" id="6.3.4.15" evidence="5"/>
<dbReference type="PANTHER" id="PTHR12835:SF5">
    <property type="entry name" value="BIOTIN--PROTEIN LIGASE"/>
    <property type="match status" value="1"/>
</dbReference>
<dbReference type="KEGG" id="hba:Hbal_1726"/>
<dbReference type="InterPro" id="IPR004143">
    <property type="entry name" value="BPL_LPL_catalytic"/>
</dbReference>
<dbReference type="GO" id="GO:0004077">
    <property type="term" value="F:biotin--[biotin carboxyl-carrier protein] ligase activity"/>
    <property type="evidence" value="ECO:0007669"/>
    <property type="project" value="UniProtKB-EC"/>
</dbReference>
<keyword evidence="9" id="KW-1185">Reference proteome</keyword>
<gene>
    <name evidence="8" type="ordered locus">Hbal_1726</name>
</gene>
<dbReference type="Proteomes" id="UP000002745">
    <property type="component" value="Chromosome"/>
</dbReference>
<dbReference type="AlphaFoldDB" id="C6XJW9"/>
<accession>C6XJW9</accession>
<evidence type="ECO:0000256" key="4">
    <source>
        <dbReference type="ARBA" id="ARBA00023267"/>
    </source>
</evidence>
<dbReference type="eggNOG" id="COG0340">
    <property type="taxonomic scope" value="Bacteria"/>
</dbReference>
<dbReference type="CDD" id="cd16442">
    <property type="entry name" value="BPL"/>
    <property type="match status" value="1"/>
</dbReference>
<name>C6XJW9_HIRBI</name>